<proteinExistence type="predicted"/>
<protein>
    <submittedName>
        <fullName evidence="10">Uncharacterized protein</fullName>
    </submittedName>
</protein>
<keyword evidence="2" id="KW-0677">Repeat</keyword>
<feature type="compositionally biased region" description="Basic and acidic residues" evidence="7">
    <location>
        <begin position="1193"/>
        <end position="1204"/>
    </location>
</feature>
<dbReference type="GO" id="GO:0008270">
    <property type="term" value="F:zinc ion binding"/>
    <property type="evidence" value="ECO:0007669"/>
    <property type="project" value="UniProtKB-UniRule"/>
</dbReference>
<keyword evidence="1 6" id="KW-0479">Metal-binding</keyword>
<evidence type="ECO:0000256" key="6">
    <source>
        <dbReference type="PROSITE-ProRule" id="PRU01263"/>
    </source>
</evidence>
<dbReference type="PROSITE" id="PS00028">
    <property type="entry name" value="ZINC_FINGER_C2H2_1"/>
    <property type="match status" value="10"/>
</dbReference>
<dbReference type="InterPro" id="IPR036236">
    <property type="entry name" value="Znf_C2H2_sf"/>
</dbReference>
<evidence type="ECO:0000256" key="4">
    <source>
        <dbReference type="ARBA" id="ARBA00022833"/>
    </source>
</evidence>
<evidence type="ECO:0000256" key="1">
    <source>
        <dbReference type="ARBA" id="ARBA00022723"/>
    </source>
</evidence>
<evidence type="ECO:0000259" key="8">
    <source>
        <dbReference type="PROSITE" id="PS50157"/>
    </source>
</evidence>
<keyword evidence="3 5" id="KW-0863">Zinc-finger</keyword>
<dbReference type="PROSITE" id="PS51915">
    <property type="entry name" value="ZAD"/>
    <property type="match status" value="1"/>
</dbReference>
<dbReference type="OrthoDB" id="427030at2759"/>
<comment type="caution">
    <text evidence="10">The sequence shown here is derived from an EMBL/GenBank/DDBJ whole genome shotgun (WGS) entry which is preliminary data.</text>
</comment>
<feature type="compositionally biased region" description="Low complexity" evidence="7">
    <location>
        <begin position="1235"/>
        <end position="1271"/>
    </location>
</feature>
<evidence type="ECO:0000259" key="9">
    <source>
        <dbReference type="PROSITE" id="PS51915"/>
    </source>
</evidence>
<feature type="binding site" evidence="6">
    <location>
        <position position="48"/>
    </location>
    <ligand>
        <name>Zn(2+)</name>
        <dbReference type="ChEBI" id="CHEBI:29105"/>
    </ligand>
</feature>
<dbReference type="Proteomes" id="UP001152888">
    <property type="component" value="Unassembled WGS sequence"/>
</dbReference>
<dbReference type="SMART" id="SM00868">
    <property type="entry name" value="zf-AD"/>
    <property type="match status" value="1"/>
</dbReference>
<feature type="domain" description="C2H2-type" evidence="8">
    <location>
        <begin position="639"/>
        <end position="659"/>
    </location>
</feature>
<dbReference type="InterPro" id="IPR012934">
    <property type="entry name" value="Znf_AD"/>
</dbReference>
<organism evidence="10 11">
    <name type="scientific">Acanthoscelides obtectus</name>
    <name type="common">Bean weevil</name>
    <name type="synonym">Bruchus obtectus</name>
    <dbReference type="NCBI Taxonomy" id="200917"/>
    <lineage>
        <taxon>Eukaryota</taxon>
        <taxon>Metazoa</taxon>
        <taxon>Ecdysozoa</taxon>
        <taxon>Arthropoda</taxon>
        <taxon>Hexapoda</taxon>
        <taxon>Insecta</taxon>
        <taxon>Pterygota</taxon>
        <taxon>Neoptera</taxon>
        <taxon>Endopterygota</taxon>
        <taxon>Coleoptera</taxon>
        <taxon>Polyphaga</taxon>
        <taxon>Cucujiformia</taxon>
        <taxon>Chrysomeloidea</taxon>
        <taxon>Chrysomelidae</taxon>
        <taxon>Bruchinae</taxon>
        <taxon>Bruchini</taxon>
        <taxon>Acanthoscelides</taxon>
    </lineage>
</organism>
<feature type="region of interest" description="Disordered" evidence="7">
    <location>
        <begin position="891"/>
        <end position="976"/>
    </location>
</feature>
<gene>
    <name evidence="10" type="ORF">ACAOBT_LOCUS5017</name>
</gene>
<dbReference type="PROSITE" id="PS50157">
    <property type="entry name" value="ZINC_FINGER_C2H2_2"/>
    <property type="match status" value="4"/>
</dbReference>
<dbReference type="EMBL" id="CAKOFQ010006705">
    <property type="protein sequence ID" value="CAH1963115.1"/>
    <property type="molecule type" value="Genomic_DNA"/>
</dbReference>
<sequence length="1334" mass="151146">MEAKLCRLCGKIGSDFLHIFNTDGLKKKIETCLPLDVSQYSLLPDTICGECNKNVNNFHQFVKNVLQNTIILETQYNICESSLKSKQKKEKGCMTDLTFMTNNKIVQTDDFLDVTTGNNQSLESYINTFPSRVNFLKDTRPSYILGKIGLVDYSIESDSCQSESENEGTVILGEKLLTLNKINRLVDSVILNPNKFSKIRYSNSCVSKLISEISQRKNLKRKNEDIEQIKPKICRWDSTNRRKNKIPKKLEFPESVIDNSISLQRSGDSILTKTNDIEKNCEVPYSITENASLPVVSDTQNVMPLRCALCDNSYKKHKALVAHIFEIHGIDITSLSSFETTEWIGEKAIRKIPDLLRISDLKKCDIEGNQHITEVKSTQQQLLCLFCPAMFTEKDDLLQHFQSKHTFGNNLSHQSNALQSETTKYICQICGCGNDNFRELENHVLVHDFLIKDCKEQMRIFDPADYIHCIDKSSKFSCTECGATDFETFQGFSSHRRSKHHIFHCDLCNKFYGRNSHLWKHVNRLHKGHPSITCQMCYKTSASKYHLVQHFNKMHLKNMKVNAEGDQIQKIKQGLIKQEDKITSENEDSTEYSDQDEPMLEQYEIKQEIKEEPKEIDSSHDLYTNIITNYSPPQNEGEFKCPKCSKGFNKKLMLKKHRKNCRPRLQKDLLTRCKSCARVFKDRVSLAKHLVNYHSEYVCEFCNQKAQSKCEIVAHIRFQHPNCDLICKICNNILRSKDDLHEHLRNHLDSYICQFCADSLPSKIKLKMHILSLHRKILSLSCGICLKLFETQHVLKEHVGIAHKDQLKPLTSCPVCGKNYGSKWKTYDHLNKSHGRIFKACKTCLEVFDNIAQLQAHCDVTLHSQGVNGNGAMNFLKSTMLSLMGVAVKQENEASEMEEVEESNNESGNDDDESATITQPRATLSQNTKMSLLEQRLLGKPLTKPEPSNASKAPKNSKSEPKEDESQHPLVNSKNRMAYINTSIQASQLEAKKDLKEYEHEQPGMNTNIQKTSIETKKYQKEDETAQPVVNSSKRTVYVNSNDPSCCEICSKTWPAKKHLWQHYIRCHKAEAATVCGICLKMNKSYAALQVHLLHEHPTLLHGQGFGSKFICRVCGRYHNASSKLRLHMVIHENFDWKLLENVANIGKVNENPATNGLKDCKNEPKSQSENGINYDSLIEEVECSSESQAEDCDGRLNINKEDDSSSTDNEDSNDSVESAKSLPNGKLNGAGHQSSSSEDSSSCVSDTEGSRTGSSAEGRSTSGSQSSQSKKTGELVDSESSVFDRKSEELDTAIKSISYESIDQAESVGKDDVQMLPNCLNDNEIESAVDSIL</sequence>
<feature type="region of interest" description="Disordered" evidence="7">
    <location>
        <begin position="1187"/>
        <end position="1289"/>
    </location>
</feature>
<feature type="domain" description="C2H2-type" evidence="8">
    <location>
        <begin position="1110"/>
        <end position="1132"/>
    </location>
</feature>
<reference evidence="10" key="1">
    <citation type="submission" date="2022-03" db="EMBL/GenBank/DDBJ databases">
        <authorList>
            <person name="Sayadi A."/>
        </authorList>
    </citation>
    <scope>NUCLEOTIDE SEQUENCE</scope>
</reference>
<dbReference type="PANTHER" id="PTHR24379:SF121">
    <property type="entry name" value="C2H2-TYPE DOMAIN-CONTAINING PROTEIN"/>
    <property type="match status" value="1"/>
</dbReference>
<dbReference type="GO" id="GO:0005634">
    <property type="term" value="C:nucleus"/>
    <property type="evidence" value="ECO:0007669"/>
    <property type="project" value="InterPro"/>
</dbReference>
<evidence type="ECO:0000313" key="11">
    <source>
        <dbReference type="Proteomes" id="UP001152888"/>
    </source>
</evidence>
<feature type="binding site" evidence="6">
    <location>
        <position position="6"/>
    </location>
    <ligand>
        <name>Zn(2+)</name>
        <dbReference type="ChEBI" id="CHEBI:29105"/>
    </ligand>
</feature>
<name>A0A9P0JYL8_ACAOB</name>
<feature type="compositionally biased region" description="Acidic residues" evidence="7">
    <location>
        <begin position="1205"/>
        <end position="1215"/>
    </location>
</feature>
<feature type="binding site" evidence="6">
    <location>
        <position position="9"/>
    </location>
    <ligand>
        <name>Zn(2+)</name>
        <dbReference type="ChEBI" id="CHEBI:29105"/>
    </ligand>
</feature>
<feature type="domain" description="C2H2-type" evidence="8">
    <location>
        <begin position="503"/>
        <end position="531"/>
    </location>
</feature>
<dbReference type="InterPro" id="IPR013087">
    <property type="entry name" value="Znf_C2H2_type"/>
</dbReference>
<feature type="domain" description="C2H2-type" evidence="8">
    <location>
        <begin position="671"/>
        <end position="695"/>
    </location>
</feature>
<feature type="binding site" evidence="6">
    <location>
        <position position="51"/>
    </location>
    <ligand>
        <name>Zn(2+)</name>
        <dbReference type="ChEBI" id="CHEBI:29105"/>
    </ligand>
</feature>
<dbReference type="PANTHER" id="PTHR24379">
    <property type="entry name" value="KRAB AND ZINC FINGER DOMAIN-CONTAINING"/>
    <property type="match status" value="1"/>
</dbReference>
<dbReference type="Pfam" id="PF07776">
    <property type="entry name" value="zf-AD"/>
    <property type="match status" value="1"/>
</dbReference>
<evidence type="ECO:0000256" key="7">
    <source>
        <dbReference type="SAM" id="MobiDB-lite"/>
    </source>
</evidence>
<keyword evidence="11" id="KW-1185">Reference proteome</keyword>
<evidence type="ECO:0000313" key="10">
    <source>
        <dbReference type="EMBL" id="CAH1963115.1"/>
    </source>
</evidence>
<evidence type="ECO:0000256" key="2">
    <source>
        <dbReference type="ARBA" id="ARBA00022737"/>
    </source>
</evidence>
<feature type="compositionally biased region" description="Polar residues" evidence="7">
    <location>
        <begin position="915"/>
        <end position="930"/>
    </location>
</feature>
<dbReference type="Gene3D" id="3.30.160.60">
    <property type="entry name" value="Classic Zinc Finger"/>
    <property type="match status" value="5"/>
</dbReference>
<dbReference type="SMART" id="SM00355">
    <property type="entry name" value="ZnF_C2H2"/>
    <property type="match status" value="17"/>
</dbReference>
<dbReference type="Gene3D" id="3.40.1800.20">
    <property type="match status" value="1"/>
</dbReference>
<evidence type="ECO:0000256" key="5">
    <source>
        <dbReference type="PROSITE-ProRule" id="PRU00042"/>
    </source>
</evidence>
<feature type="compositionally biased region" description="Acidic residues" evidence="7">
    <location>
        <begin position="893"/>
        <end position="914"/>
    </location>
</feature>
<evidence type="ECO:0000256" key="3">
    <source>
        <dbReference type="ARBA" id="ARBA00022771"/>
    </source>
</evidence>
<feature type="region of interest" description="Disordered" evidence="7">
    <location>
        <begin position="1154"/>
        <end position="1173"/>
    </location>
</feature>
<accession>A0A9P0JYL8</accession>
<dbReference type="SUPFAM" id="SSF57716">
    <property type="entry name" value="Glucocorticoid receptor-like (DNA-binding domain)"/>
    <property type="match status" value="1"/>
</dbReference>
<keyword evidence="4 6" id="KW-0862">Zinc</keyword>
<feature type="compositionally biased region" description="Basic and acidic residues" evidence="7">
    <location>
        <begin position="957"/>
        <end position="967"/>
    </location>
</feature>
<feature type="domain" description="ZAD" evidence="9">
    <location>
        <begin position="4"/>
        <end position="75"/>
    </location>
</feature>
<dbReference type="SUPFAM" id="SSF57667">
    <property type="entry name" value="beta-beta-alpha zinc fingers"/>
    <property type="match status" value="1"/>
</dbReference>